<feature type="domain" description="Penicillin-binding protein transpeptidase" evidence="1">
    <location>
        <begin position="157"/>
        <end position="486"/>
    </location>
</feature>
<feature type="domain" description="Penicillin binding protein A dimerisation" evidence="2">
    <location>
        <begin position="52"/>
        <end position="136"/>
    </location>
</feature>
<dbReference type="EMBL" id="JAVREH010000027">
    <property type="protein sequence ID" value="MDT0263028.1"/>
    <property type="molecule type" value="Genomic_DNA"/>
</dbReference>
<dbReference type="Pfam" id="PF21922">
    <property type="entry name" value="PBP_dimer_2"/>
    <property type="match status" value="1"/>
</dbReference>
<dbReference type="Gene3D" id="3.90.1310.10">
    <property type="entry name" value="Penicillin-binding protein 2a (Domain 2)"/>
    <property type="match status" value="1"/>
</dbReference>
<reference evidence="4" key="1">
    <citation type="submission" date="2023-07" db="EMBL/GenBank/DDBJ databases">
        <title>30 novel species of actinomycetes from the DSMZ collection.</title>
        <authorList>
            <person name="Nouioui I."/>
        </authorList>
    </citation>
    <scope>NUCLEOTIDE SEQUENCE [LARGE SCALE GENOMIC DNA]</scope>
    <source>
        <strain evidence="4">DSM 44399</strain>
    </source>
</reference>
<dbReference type="InterPro" id="IPR001460">
    <property type="entry name" value="PCN-bd_Tpept"/>
</dbReference>
<comment type="caution">
    <text evidence="3">The sequence shown here is derived from an EMBL/GenBank/DDBJ whole genome shotgun (WGS) entry which is preliminary data.</text>
</comment>
<evidence type="ECO:0000259" key="2">
    <source>
        <dbReference type="Pfam" id="PF21922"/>
    </source>
</evidence>
<dbReference type="Gene3D" id="3.40.710.10">
    <property type="entry name" value="DD-peptidase/beta-lactamase superfamily"/>
    <property type="match status" value="1"/>
</dbReference>
<dbReference type="RefSeq" id="WP_311424175.1">
    <property type="nucleotide sequence ID" value="NZ_JAVREH010000027.1"/>
</dbReference>
<evidence type="ECO:0000313" key="3">
    <source>
        <dbReference type="EMBL" id="MDT0263028.1"/>
    </source>
</evidence>
<dbReference type="PANTHER" id="PTHR30627:SF24">
    <property type="entry name" value="PENICILLIN-BINDING PROTEIN 4B"/>
    <property type="match status" value="1"/>
</dbReference>
<evidence type="ECO:0000313" key="4">
    <source>
        <dbReference type="Proteomes" id="UP001183176"/>
    </source>
</evidence>
<dbReference type="SUPFAM" id="SSF56601">
    <property type="entry name" value="beta-lactamase/transpeptidase-like"/>
    <property type="match status" value="1"/>
</dbReference>
<sequence length="496" mass="52081">MNRPIRRVSIFVGILLLAVVLNLNWVQVIKADQYKDNAANRRMVLDQYKRQRGSIVLRGSGTPVAESVPTKDALMYLRKYANGPLYAPVTGFNSLYYGDTEIEDAESSVLSGTDNRLFVQRLTNLLTGRDTRGGNVLLTLNKQAQTAAYQAMGNRRGAVVALDPATGAVLAAVSTPSYDPNALSSHSADGIQGAYSKYSADKSQPLMNRAFDVTYPPGSVFKVVVAAAALKNGRTPQSVIPAVNSLTLPQTNTQLRNFAGEQCANGRTDTLDHALAISCNTAFAQLGMDLGVDTIKQQAALFGIDANDSSIPVGVAGSSVGRIEDKAALAQSSIGQRDVRVTPLQAAMISAAVANHGTLMKPFLVSEEQAPNFATLNRPNPQVLNQVMDSTQAGQLTQMMVDVVNKGTGTAAQLPGIQVAGKTGTADNGPQRSDGSYVNPPHAWFSGFAPADNPKIAVAVIVENGGVNGSETTGGLAAAPVAQAVIKAYLGAIGVK</sequence>
<name>A0ABU2JDG1_9ACTN</name>
<organism evidence="3 4">
    <name type="scientific">Jatrophihabitans lederbergiae</name>
    <dbReference type="NCBI Taxonomy" id="3075547"/>
    <lineage>
        <taxon>Bacteria</taxon>
        <taxon>Bacillati</taxon>
        <taxon>Actinomycetota</taxon>
        <taxon>Actinomycetes</taxon>
        <taxon>Jatrophihabitantales</taxon>
        <taxon>Jatrophihabitantaceae</taxon>
        <taxon>Jatrophihabitans</taxon>
    </lineage>
</organism>
<dbReference type="Proteomes" id="UP001183176">
    <property type="component" value="Unassembled WGS sequence"/>
</dbReference>
<accession>A0ABU2JDG1</accession>
<proteinExistence type="predicted"/>
<gene>
    <name evidence="3" type="ORF">RM423_16685</name>
</gene>
<dbReference type="InterPro" id="IPR012338">
    <property type="entry name" value="Beta-lactam/transpept-like"/>
</dbReference>
<dbReference type="InterPro" id="IPR054120">
    <property type="entry name" value="PBPA_dimer"/>
</dbReference>
<dbReference type="Pfam" id="PF00905">
    <property type="entry name" value="Transpeptidase"/>
    <property type="match status" value="1"/>
</dbReference>
<dbReference type="PANTHER" id="PTHR30627">
    <property type="entry name" value="PEPTIDOGLYCAN D,D-TRANSPEPTIDASE"/>
    <property type="match status" value="1"/>
</dbReference>
<evidence type="ECO:0000259" key="1">
    <source>
        <dbReference type="Pfam" id="PF00905"/>
    </source>
</evidence>
<keyword evidence="4" id="KW-1185">Reference proteome</keyword>
<dbReference type="InterPro" id="IPR050515">
    <property type="entry name" value="Beta-lactam/transpept"/>
</dbReference>
<protein>
    <submittedName>
        <fullName evidence="3">Penicillin-binding transpeptidase domain-containing protein</fullName>
    </submittedName>
</protein>